<dbReference type="Proteomes" id="UP000198711">
    <property type="component" value="Unassembled WGS sequence"/>
</dbReference>
<organism evidence="2 3">
    <name type="scientific">Hydrobacter penzbergensis</name>
    <dbReference type="NCBI Taxonomy" id="1235997"/>
    <lineage>
        <taxon>Bacteria</taxon>
        <taxon>Pseudomonadati</taxon>
        <taxon>Bacteroidota</taxon>
        <taxon>Chitinophagia</taxon>
        <taxon>Chitinophagales</taxon>
        <taxon>Chitinophagaceae</taxon>
        <taxon>Hydrobacter</taxon>
    </lineage>
</organism>
<name>A0A8X8LDU5_9BACT</name>
<evidence type="ECO:0000313" key="3">
    <source>
        <dbReference type="Proteomes" id="UP000198711"/>
    </source>
</evidence>
<dbReference type="SUPFAM" id="SSF51182">
    <property type="entry name" value="RmlC-like cupins"/>
    <property type="match status" value="1"/>
</dbReference>
<sequence>MININAIVAKEVVPGFWARFVHADSMTLAYWEVKKGSSIPLHKHIHEQVMQVHEGEFEFTVNGETRVYTPGMAVVTPSMTEHGGTALTDCKLFDVFSPVREDYKAFAT</sequence>
<comment type="caution">
    <text evidence="2">The sequence shown here is derived from an EMBL/GenBank/DDBJ whole genome shotgun (WGS) entry which is preliminary data.</text>
</comment>
<dbReference type="InterPro" id="IPR014710">
    <property type="entry name" value="RmlC-like_jellyroll"/>
</dbReference>
<dbReference type="InterPro" id="IPR013096">
    <property type="entry name" value="Cupin_2"/>
</dbReference>
<dbReference type="InterPro" id="IPR052535">
    <property type="entry name" value="Bacilysin_H2HPP_isomerase"/>
</dbReference>
<protein>
    <submittedName>
        <fullName evidence="2">Cupin domain-containing protein</fullName>
    </submittedName>
</protein>
<dbReference type="EMBL" id="FNNO01000005">
    <property type="protein sequence ID" value="SDW68897.1"/>
    <property type="molecule type" value="Genomic_DNA"/>
</dbReference>
<reference evidence="2 3" key="1">
    <citation type="submission" date="2016-10" db="EMBL/GenBank/DDBJ databases">
        <authorList>
            <person name="Varghese N."/>
            <person name="Submissions S."/>
        </authorList>
    </citation>
    <scope>NUCLEOTIDE SEQUENCE [LARGE SCALE GENOMIC DNA]</scope>
    <source>
        <strain evidence="2 3">DSM 25353</strain>
    </source>
</reference>
<dbReference type="PANTHER" id="PTHR40112:SF1">
    <property type="entry name" value="H2HPP ISOMERASE"/>
    <property type="match status" value="1"/>
</dbReference>
<evidence type="ECO:0000259" key="1">
    <source>
        <dbReference type="Pfam" id="PF07883"/>
    </source>
</evidence>
<dbReference type="PANTHER" id="PTHR40112">
    <property type="entry name" value="H2HPP ISOMERASE"/>
    <property type="match status" value="1"/>
</dbReference>
<keyword evidence="3" id="KW-1185">Reference proteome</keyword>
<dbReference type="CDD" id="cd02238">
    <property type="entry name" value="cupin_KdgF"/>
    <property type="match status" value="1"/>
</dbReference>
<dbReference type="Gene3D" id="2.60.120.10">
    <property type="entry name" value="Jelly Rolls"/>
    <property type="match status" value="1"/>
</dbReference>
<accession>A0A8X8LDU5</accession>
<dbReference type="AlphaFoldDB" id="A0A8X8LDU5"/>
<dbReference type="RefSeq" id="WP_092723292.1">
    <property type="nucleotide sequence ID" value="NZ_FNNO01000005.1"/>
</dbReference>
<proteinExistence type="predicted"/>
<dbReference type="InterPro" id="IPR011051">
    <property type="entry name" value="RmlC_Cupin_sf"/>
</dbReference>
<evidence type="ECO:0000313" key="2">
    <source>
        <dbReference type="EMBL" id="SDW68897.1"/>
    </source>
</evidence>
<feature type="domain" description="Cupin type-2" evidence="1">
    <location>
        <begin position="30"/>
        <end position="96"/>
    </location>
</feature>
<gene>
    <name evidence="2" type="ORF">SAMN05444410_10513</name>
</gene>
<dbReference type="Pfam" id="PF07883">
    <property type="entry name" value="Cupin_2"/>
    <property type="match status" value="1"/>
</dbReference>